<evidence type="ECO:0000256" key="2">
    <source>
        <dbReference type="ARBA" id="ARBA00022679"/>
    </source>
</evidence>
<dbReference type="PANTHER" id="PTHR22916:SF51">
    <property type="entry name" value="GLYCOSYLTRANSFERASE EPSH-RELATED"/>
    <property type="match status" value="1"/>
</dbReference>
<dbReference type="EMBL" id="CYZF01000004">
    <property type="protein sequence ID" value="CUO47350.1"/>
    <property type="molecule type" value="Genomic_DNA"/>
</dbReference>
<dbReference type="Proteomes" id="UP000260874">
    <property type="component" value="Unassembled WGS sequence"/>
</dbReference>
<evidence type="ECO:0000256" key="1">
    <source>
        <dbReference type="ARBA" id="ARBA00022676"/>
    </source>
</evidence>
<evidence type="ECO:0000313" key="5">
    <source>
        <dbReference type="EMBL" id="RGK80566.1"/>
    </source>
</evidence>
<dbReference type="Proteomes" id="UP000095419">
    <property type="component" value="Unassembled WGS sequence"/>
</dbReference>
<reference evidence="4 6" key="1">
    <citation type="submission" date="2015-09" db="EMBL/GenBank/DDBJ databases">
        <authorList>
            <consortium name="Pathogen Informatics"/>
        </authorList>
    </citation>
    <scope>NUCLEOTIDE SEQUENCE [LARGE SCALE GENOMIC DNA]</scope>
    <source>
        <strain evidence="4 6">2789STDY5608791</strain>
    </source>
</reference>
<dbReference type="InterPro" id="IPR001173">
    <property type="entry name" value="Glyco_trans_2-like"/>
</dbReference>
<dbReference type="PANTHER" id="PTHR22916">
    <property type="entry name" value="GLYCOSYLTRANSFERASE"/>
    <property type="match status" value="1"/>
</dbReference>
<dbReference type="Pfam" id="PF00535">
    <property type="entry name" value="Glycos_transf_2"/>
    <property type="match status" value="1"/>
</dbReference>
<protein>
    <submittedName>
        <fullName evidence="4">Glycosyl transferase family protein</fullName>
        <ecNumber evidence="4">2.4.1.-</ecNumber>
    </submittedName>
    <submittedName>
        <fullName evidence="5">Glycosyltransferase family 2 protein</fullName>
    </submittedName>
</protein>
<dbReference type="EMBL" id="QSRB01000024">
    <property type="protein sequence ID" value="RGK80566.1"/>
    <property type="molecule type" value="Genomic_DNA"/>
</dbReference>
<evidence type="ECO:0000259" key="3">
    <source>
        <dbReference type="Pfam" id="PF00535"/>
    </source>
</evidence>
<keyword evidence="1 4" id="KW-0328">Glycosyltransferase</keyword>
<accession>A0A174FG14</accession>
<reference evidence="5 7" key="2">
    <citation type="submission" date="2018-08" db="EMBL/GenBank/DDBJ databases">
        <title>A genome reference for cultivated species of the human gut microbiota.</title>
        <authorList>
            <person name="Zou Y."/>
            <person name="Xue W."/>
            <person name="Luo G."/>
        </authorList>
    </citation>
    <scope>NUCLEOTIDE SEQUENCE [LARGE SCALE GENOMIC DNA]</scope>
    <source>
        <strain evidence="5 7">TF09-22</strain>
    </source>
</reference>
<gene>
    <name evidence="4" type="primary">pgaC_3</name>
    <name evidence="5" type="ORF">DXC91_19305</name>
    <name evidence="4" type="ORF">ERS417307_01793</name>
</gene>
<dbReference type="RefSeq" id="WP_057088004.1">
    <property type="nucleotide sequence ID" value="NZ_CAXSSZ010000033.1"/>
</dbReference>
<organism evidence="4 6">
    <name type="scientific">Bacteroides uniformis</name>
    <dbReference type="NCBI Taxonomy" id="820"/>
    <lineage>
        <taxon>Bacteria</taxon>
        <taxon>Pseudomonadati</taxon>
        <taxon>Bacteroidota</taxon>
        <taxon>Bacteroidia</taxon>
        <taxon>Bacteroidales</taxon>
        <taxon>Bacteroidaceae</taxon>
        <taxon>Bacteroides</taxon>
    </lineage>
</organism>
<dbReference type="EC" id="2.4.1.-" evidence="4"/>
<evidence type="ECO:0000313" key="7">
    <source>
        <dbReference type="Proteomes" id="UP000260874"/>
    </source>
</evidence>
<evidence type="ECO:0000313" key="4">
    <source>
        <dbReference type="EMBL" id="CUO47350.1"/>
    </source>
</evidence>
<feature type="domain" description="Glycosyltransferase 2-like" evidence="3">
    <location>
        <begin position="6"/>
        <end position="145"/>
    </location>
</feature>
<dbReference type="Gene3D" id="3.90.550.10">
    <property type="entry name" value="Spore Coat Polysaccharide Biosynthesis Protein SpsA, Chain A"/>
    <property type="match status" value="1"/>
</dbReference>
<dbReference type="CDD" id="cd00761">
    <property type="entry name" value="Glyco_tranf_GTA_type"/>
    <property type="match status" value="1"/>
</dbReference>
<dbReference type="SUPFAM" id="SSF53448">
    <property type="entry name" value="Nucleotide-diphospho-sugar transferases"/>
    <property type="match status" value="1"/>
</dbReference>
<dbReference type="InterPro" id="IPR029044">
    <property type="entry name" value="Nucleotide-diphossugar_trans"/>
</dbReference>
<keyword evidence="2 4" id="KW-0808">Transferase</keyword>
<dbReference type="AlphaFoldDB" id="A0A174FG14"/>
<sequence>MDKKVSIVVPLYNMEDLVGKCLDSLVKQTYKNLEIVVVDDGSSDNSGKIADEYAAKYPQIAVLHHEVNKGIACGIINGVKKAIGEYVTLVDSDNYISELMIERLVELKESYRADIAQGEALCYIDESEIENRLKVEPAVVVLDSELNIREDFLMKRHITNNLSVKLFNKSWFDEVDIPEGRQVVDTLTMLQMVGKCKRYVCTTEPLYYAYMAPNSISRAEVTERRISDTIYANDFYISYISKNWPIFSDYPAFRTASTALWAYSNVKRSGKIKELKKKELLKKFRDDFVQNFKYAKETSYFEMMPKMQRTIWGVFYHVPAFYNLILSLRS</sequence>
<name>A0A174FG14_BACUN</name>
<dbReference type="GO" id="GO:0016758">
    <property type="term" value="F:hexosyltransferase activity"/>
    <property type="evidence" value="ECO:0007669"/>
    <property type="project" value="UniProtKB-ARBA"/>
</dbReference>
<evidence type="ECO:0000313" key="6">
    <source>
        <dbReference type="Proteomes" id="UP000095419"/>
    </source>
</evidence>
<proteinExistence type="predicted"/>